<feature type="region of interest" description="Disordered" evidence="5">
    <location>
        <begin position="194"/>
        <end position="219"/>
    </location>
</feature>
<organism evidence="8 9">
    <name type="scientific">Nonomuraea cypriaca</name>
    <dbReference type="NCBI Taxonomy" id="1187855"/>
    <lineage>
        <taxon>Bacteria</taxon>
        <taxon>Bacillati</taxon>
        <taxon>Actinomycetota</taxon>
        <taxon>Actinomycetes</taxon>
        <taxon>Streptosporangiales</taxon>
        <taxon>Streptosporangiaceae</taxon>
        <taxon>Nonomuraea</taxon>
    </lineage>
</organism>
<dbReference type="GO" id="GO:0016020">
    <property type="term" value="C:membrane"/>
    <property type="evidence" value="ECO:0007669"/>
    <property type="project" value="UniProtKB-SubCell"/>
</dbReference>
<keyword evidence="3 6" id="KW-1133">Transmembrane helix</keyword>
<evidence type="ECO:0000313" key="8">
    <source>
        <dbReference type="EMBL" id="MBF8191045.1"/>
    </source>
</evidence>
<feature type="transmembrane region" description="Helical" evidence="6">
    <location>
        <begin position="74"/>
        <end position="93"/>
    </location>
</feature>
<feature type="transmembrane region" description="Helical" evidence="6">
    <location>
        <begin position="134"/>
        <end position="155"/>
    </location>
</feature>
<dbReference type="RefSeq" id="WP_195899955.1">
    <property type="nucleotide sequence ID" value="NZ_JADOGI010000144.1"/>
</dbReference>
<sequence length="219" mass="22067">MSEFMRVFPPVLLVVVFTASSLAKVSRAEAFRSFAASIHALRIVPARGVTATAGVVVAVEIVTTGLLLTPWSPAGLVLAASALAVFAVVAVVTRRRGLAVPCNCFGPGPRGRRGGSFRGAAVEGRGRPLGIPHAVRNTILAGVAVAGLPAGPLGIPDSEAGWVGAGLAGAAALVCATVVLRFEDVVALFGQAPGASGVRGPRSARRPGSLKRPSPETAP</sequence>
<evidence type="ECO:0000256" key="5">
    <source>
        <dbReference type="SAM" id="MobiDB-lite"/>
    </source>
</evidence>
<evidence type="ECO:0000256" key="1">
    <source>
        <dbReference type="ARBA" id="ARBA00004141"/>
    </source>
</evidence>
<feature type="domain" description="Methylamine utilisation protein MauE" evidence="7">
    <location>
        <begin position="10"/>
        <end position="148"/>
    </location>
</feature>
<dbReference type="Proteomes" id="UP000605361">
    <property type="component" value="Unassembled WGS sequence"/>
</dbReference>
<dbReference type="AlphaFoldDB" id="A0A931F203"/>
<dbReference type="Pfam" id="PF07291">
    <property type="entry name" value="MauE"/>
    <property type="match status" value="1"/>
</dbReference>
<dbReference type="EMBL" id="JADOGI010000144">
    <property type="protein sequence ID" value="MBF8191045.1"/>
    <property type="molecule type" value="Genomic_DNA"/>
</dbReference>
<evidence type="ECO:0000256" key="4">
    <source>
        <dbReference type="ARBA" id="ARBA00023136"/>
    </source>
</evidence>
<keyword evidence="4 6" id="KW-0472">Membrane</keyword>
<name>A0A931F203_9ACTN</name>
<reference evidence="8" key="1">
    <citation type="submission" date="2020-11" db="EMBL/GenBank/DDBJ databases">
        <title>Whole-genome analyses of Nonomuraea sp. K274.</title>
        <authorList>
            <person name="Veyisoglu A."/>
        </authorList>
    </citation>
    <scope>NUCLEOTIDE SEQUENCE</scope>
    <source>
        <strain evidence="8">K274</strain>
    </source>
</reference>
<proteinExistence type="predicted"/>
<keyword evidence="9" id="KW-1185">Reference proteome</keyword>
<comment type="caution">
    <text evidence="8">The sequence shown here is derived from an EMBL/GenBank/DDBJ whole genome shotgun (WGS) entry which is preliminary data.</text>
</comment>
<comment type="subcellular location">
    <subcellularLocation>
        <location evidence="1">Membrane</location>
        <topology evidence="1">Multi-pass membrane protein</topology>
    </subcellularLocation>
</comment>
<evidence type="ECO:0000259" key="7">
    <source>
        <dbReference type="Pfam" id="PF07291"/>
    </source>
</evidence>
<feature type="transmembrane region" description="Helical" evidence="6">
    <location>
        <begin position="161"/>
        <end position="180"/>
    </location>
</feature>
<keyword evidence="2 6" id="KW-0812">Transmembrane</keyword>
<evidence type="ECO:0000256" key="2">
    <source>
        <dbReference type="ARBA" id="ARBA00022692"/>
    </source>
</evidence>
<gene>
    <name evidence="8" type="ORF">ITP53_36120</name>
</gene>
<accession>A0A931F203</accession>
<evidence type="ECO:0000256" key="6">
    <source>
        <dbReference type="SAM" id="Phobius"/>
    </source>
</evidence>
<evidence type="ECO:0000256" key="3">
    <source>
        <dbReference type="ARBA" id="ARBA00022989"/>
    </source>
</evidence>
<evidence type="ECO:0000313" key="9">
    <source>
        <dbReference type="Proteomes" id="UP000605361"/>
    </source>
</evidence>
<dbReference type="InterPro" id="IPR009908">
    <property type="entry name" value="Methylamine_util_MauE"/>
</dbReference>
<protein>
    <recommendedName>
        <fullName evidence="7">Methylamine utilisation protein MauE domain-containing protein</fullName>
    </recommendedName>
</protein>
<dbReference type="GO" id="GO:0030416">
    <property type="term" value="P:methylamine metabolic process"/>
    <property type="evidence" value="ECO:0007669"/>
    <property type="project" value="InterPro"/>
</dbReference>